<evidence type="ECO:0000256" key="1">
    <source>
        <dbReference type="SAM" id="MobiDB-lite"/>
    </source>
</evidence>
<keyword evidence="3" id="KW-1185">Reference proteome</keyword>
<name>A0A1V2IGK6_9ACTN</name>
<proteinExistence type="predicted"/>
<evidence type="ECO:0000313" key="3">
    <source>
        <dbReference type="Proteomes" id="UP000188929"/>
    </source>
</evidence>
<accession>A0A1V2IGK6</accession>
<organism evidence="2 3">
    <name type="scientific">Pseudofrankia asymbiotica</name>
    <dbReference type="NCBI Taxonomy" id="1834516"/>
    <lineage>
        <taxon>Bacteria</taxon>
        <taxon>Bacillati</taxon>
        <taxon>Actinomycetota</taxon>
        <taxon>Actinomycetes</taxon>
        <taxon>Frankiales</taxon>
        <taxon>Frankiaceae</taxon>
        <taxon>Pseudofrankia</taxon>
    </lineage>
</organism>
<feature type="region of interest" description="Disordered" evidence="1">
    <location>
        <begin position="47"/>
        <end position="78"/>
    </location>
</feature>
<sequence length="78" mass="7402">MGEGVPLPAAPGRAAAAGSLAARGSHSDAAVLGAMGVAAELAWEDGSGTLTRSTAKKSSRLAVTGTTGTAGCPARGTH</sequence>
<evidence type="ECO:0000313" key="2">
    <source>
        <dbReference type="EMBL" id="ONH32120.1"/>
    </source>
</evidence>
<protein>
    <submittedName>
        <fullName evidence="2">Uncharacterized protein</fullName>
    </submittedName>
</protein>
<gene>
    <name evidence="2" type="ORF">BL253_06415</name>
</gene>
<reference evidence="3" key="1">
    <citation type="submission" date="2016-10" db="EMBL/GenBank/DDBJ databases">
        <title>Frankia sp. NRRL B-16386 Genome sequencing.</title>
        <authorList>
            <person name="Ghodhbane-Gtari F."/>
            <person name="Swanson E."/>
            <person name="Gueddou A."/>
            <person name="Hezbri K."/>
            <person name="Ktari K."/>
            <person name="Nouioui I."/>
            <person name="Morris K."/>
            <person name="Simpson S."/>
            <person name="Abebe-Akele F."/>
            <person name="Thomas K."/>
            <person name="Gtari M."/>
            <person name="Tisa L.S."/>
        </authorList>
    </citation>
    <scope>NUCLEOTIDE SEQUENCE [LARGE SCALE GENOMIC DNA]</scope>
    <source>
        <strain evidence="3">NRRL B-16386</strain>
    </source>
</reference>
<comment type="caution">
    <text evidence="2">The sequence shown here is derived from an EMBL/GenBank/DDBJ whole genome shotgun (WGS) entry which is preliminary data.</text>
</comment>
<dbReference type="AlphaFoldDB" id="A0A1V2IGK6"/>
<dbReference type="EMBL" id="MOMC01000013">
    <property type="protein sequence ID" value="ONH32120.1"/>
    <property type="molecule type" value="Genomic_DNA"/>
</dbReference>
<dbReference type="Proteomes" id="UP000188929">
    <property type="component" value="Unassembled WGS sequence"/>
</dbReference>